<dbReference type="Pfam" id="PF02894">
    <property type="entry name" value="GFO_IDH_MocA_C"/>
    <property type="match status" value="1"/>
</dbReference>
<dbReference type="PANTHER" id="PTHR43377:SF2">
    <property type="entry name" value="BINDING ROSSMANN FOLD OXIDOREDUCTASE, PUTATIVE (AFU_ORTHOLOGUE AFUA_4G00560)-RELATED"/>
    <property type="match status" value="1"/>
</dbReference>
<evidence type="ECO:0000313" key="5">
    <source>
        <dbReference type="Proteomes" id="UP000317043"/>
    </source>
</evidence>
<dbReference type="InterPro" id="IPR000683">
    <property type="entry name" value="Gfo/Idh/MocA-like_OxRdtase_N"/>
</dbReference>
<dbReference type="EMBL" id="VFOW01000001">
    <property type="protein sequence ID" value="TQL75195.1"/>
    <property type="molecule type" value="Genomic_DNA"/>
</dbReference>
<keyword evidence="5" id="KW-1185">Reference proteome</keyword>
<dbReference type="InterPro" id="IPR051450">
    <property type="entry name" value="Gfo/Idh/MocA_Oxidoreductases"/>
</dbReference>
<feature type="domain" description="Gfo/Idh/MocA-like oxidoreductase N-terminal" evidence="2">
    <location>
        <begin position="5"/>
        <end position="125"/>
    </location>
</feature>
<comment type="similarity">
    <text evidence="1">Belongs to the Gfo/Idh/MocA family.</text>
</comment>
<dbReference type="Pfam" id="PF01408">
    <property type="entry name" value="GFO_IDH_MocA"/>
    <property type="match status" value="1"/>
</dbReference>
<dbReference type="InterPro" id="IPR036291">
    <property type="entry name" value="NAD(P)-bd_dom_sf"/>
</dbReference>
<dbReference type="Gene3D" id="3.30.360.10">
    <property type="entry name" value="Dihydrodipicolinate Reductase, domain 2"/>
    <property type="match status" value="1"/>
</dbReference>
<proteinExistence type="inferred from homology"/>
<organism evidence="4 5">
    <name type="scientific">Stackebrandtia endophytica</name>
    <dbReference type="NCBI Taxonomy" id="1496996"/>
    <lineage>
        <taxon>Bacteria</taxon>
        <taxon>Bacillati</taxon>
        <taxon>Actinomycetota</taxon>
        <taxon>Actinomycetes</taxon>
        <taxon>Glycomycetales</taxon>
        <taxon>Glycomycetaceae</taxon>
        <taxon>Stackebrandtia</taxon>
    </lineage>
</organism>
<protein>
    <submittedName>
        <fullName evidence="4">Oxidoreductase family protein</fullName>
    </submittedName>
</protein>
<accession>A0A543ARQ4</accession>
<evidence type="ECO:0000256" key="1">
    <source>
        <dbReference type="ARBA" id="ARBA00010928"/>
    </source>
</evidence>
<dbReference type="InterPro" id="IPR004104">
    <property type="entry name" value="Gfo/Idh/MocA-like_OxRdtase_C"/>
</dbReference>
<evidence type="ECO:0000259" key="3">
    <source>
        <dbReference type="Pfam" id="PF02894"/>
    </source>
</evidence>
<gene>
    <name evidence="4" type="ORF">FB566_0692</name>
</gene>
<dbReference type="RefSeq" id="WP_142034883.1">
    <property type="nucleotide sequence ID" value="NZ_JBHTGS010000001.1"/>
</dbReference>
<dbReference type="Gene3D" id="3.40.50.720">
    <property type="entry name" value="NAD(P)-binding Rossmann-like Domain"/>
    <property type="match status" value="1"/>
</dbReference>
<sequence length="416" mass="45552">MAKVKLAVVGAGGRGRTYAQWVREHPEVAQVVAVAEPRNDIRTAFAREHGIDDSKCFTDWRDLFAAGRVADGVLVCTQDRMHTEPATAFAADGWHVMLEKPMAPTPEECEQIVASAGKGGGIFAVCHVLRYSPYTKALKQIIDSGEIGDIVSVQHLEPVGYWHFAHSYVRGPWRNEAESSPMLLAKSCHDLDWLRHVIGRPYRRVSSFGSLRHFTAENAPAGSAHRCVGCSIEPNCPYSAKRIYTNGLEENSFTVRTLNVSTKEQLDVALREGPFGKCVYHTDNDVVDHQVVNMEFADGITGSFTVTGFTPFEERKTRIFGSRAMVEGDGQFIRVFDFLTEKTTVTKAKVPRVGAGSGHGGGDAGMIKAFVDAVAHDDQSLVLSGPDESLETHLAVFAAERARRDGTVESFVDQPA</sequence>
<evidence type="ECO:0000313" key="4">
    <source>
        <dbReference type="EMBL" id="TQL75195.1"/>
    </source>
</evidence>
<name>A0A543ARQ4_9ACTN</name>
<dbReference type="OrthoDB" id="103047at2"/>
<dbReference type="PANTHER" id="PTHR43377">
    <property type="entry name" value="BILIVERDIN REDUCTASE A"/>
    <property type="match status" value="1"/>
</dbReference>
<dbReference type="Proteomes" id="UP000317043">
    <property type="component" value="Unassembled WGS sequence"/>
</dbReference>
<dbReference type="GO" id="GO:0000166">
    <property type="term" value="F:nucleotide binding"/>
    <property type="evidence" value="ECO:0007669"/>
    <property type="project" value="InterPro"/>
</dbReference>
<dbReference type="InParanoid" id="A0A543ARQ4"/>
<reference evidence="4 5" key="1">
    <citation type="submission" date="2019-06" db="EMBL/GenBank/DDBJ databases">
        <title>Sequencing the genomes of 1000 actinobacteria strains.</title>
        <authorList>
            <person name="Klenk H.-P."/>
        </authorList>
    </citation>
    <scope>NUCLEOTIDE SEQUENCE [LARGE SCALE GENOMIC DNA]</scope>
    <source>
        <strain evidence="4 5">DSM 45928</strain>
    </source>
</reference>
<dbReference type="SUPFAM" id="SSF55347">
    <property type="entry name" value="Glyceraldehyde-3-phosphate dehydrogenase-like, C-terminal domain"/>
    <property type="match status" value="1"/>
</dbReference>
<dbReference type="SUPFAM" id="SSF51735">
    <property type="entry name" value="NAD(P)-binding Rossmann-fold domains"/>
    <property type="match status" value="1"/>
</dbReference>
<evidence type="ECO:0000259" key="2">
    <source>
        <dbReference type="Pfam" id="PF01408"/>
    </source>
</evidence>
<dbReference type="AlphaFoldDB" id="A0A543ARQ4"/>
<feature type="domain" description="Gfo/Idh/MocA-like oxidoreductase C-terminal" evidence="3">
    <location>
        <begin position="139"/>
        <end position="329"/>
    </location>
</feature>
<comment type="caution">
    <text evidence="4">The sequence shown here is derived from an EMBL/GenBank/DDBJ whole genome shotgun (WGS) entry which is preliminary data.</text>
</comment>